<sequence length="120" mass="13569">MKKKRVVIISLLLLLVSVIGISSYFLFKDKINLLDVDHSAVDWNGKKQKDTSGEENTIAIPGFEKVTLYANETKQAVNFHNPEINDCYFKISLIHPDGSVLWISDLIEPGKGMYSIELEK</sequence>
<organism evidence="1 3">
    <name type="scientific">Listeria monocytogenes</name>
    <dbReference type="NCBI Taxonomy" id="1639"/>
    <lineage>
        <taxon>Bacteria</taxon>
        <taxon>Bacillati</taxon>
        <taxon>Bacillota</taxon>
        <taxon>Bacilli</taxon>
        <taxon>Bacillales</taxon>
        <taxon>Listeriaceae</taxon>
        <taxon>Listeria</taxon>
    </lineage>
</organism>
<protein>
    <submittedName>
        <fullName evidence="1">tRNA (Uracil-5-)-methyltransferase</fullName>
    </submittedName>
</protein>
<accession>A0A459DW95</accession>
<dbReference type="EMBL" id="AAANYN010000012">
    <property type="protein sequence ID" value="EAD5774426.1"/>
    <property type="molecule type" value="Genomic_DNA"/>
</dbReference>
<evidence type="ECO:0000313" key="3">
    <source>
        <dbReference type="Proteomes" id="UP000376505"/>
    </source>
</evidence>
<reference evidence="1 3" key="1">
    <citation type="submission" date="2019-02" db="EMBL/GenBank/DDBJ databases">
        <authorList>
            <consortium name="GenomeTrakr: Next Generation Sequencing Network for Food Pathogen Tracability"/>
        </authorList>
    </citation>
    <scope>NUCLEOTIDE SEQUENCE [LARGE SCALE GENOMIC DNA]</scope>
    <source>
        <strain evidence="2 4">FDA00014392</strain>
        <strain evidence="1 3">FSIS31901579</strain>
    </source>
</reference>
<dbReference type="Proteomes" id="UP000376505">
    <property type="component" value="Unassembled WGS sequence"/>
</dbReference>
<dbReference type="AlphaFoldDB" id="A0A459DW95"/>
<dbReference type="RefSeq" id="WP_167630937.1">
    <property type="nucleotide sequence ID" value="NZ_JAATUE010000031.1"/>
</dbReference>
<name>A0A459DW95_LISMN</name>
<proteinExistence type="predicted"/>
<dbReference type="EMBL" id="AAHZFY010000003">
    <property type="protein sequence ID" value="ECB9512544.1"/>
    <property type="molecule type" value="Genomic_DNA"/>
</dbReference>
<dbReference type="GO" id="GO:0032259">
    <property type="term" value="P:methylation"/>
    <property type="evidence" value="ECO:0007669"/>
    <property type="project" value="UniProtKB-KW"/>
</dbReference>
<gene>
    <name evidence="1" type="ORF">EXZ73_09010</name>
    <name evidence="2" type="ORF">FLQ97_02225</name>
</gene>
<keyword evidence="1" id="KW-0808">Transferase</keyword>
<dbReference type="Proteomes" id="UP000398321">
    <property type="component" value="Unassembled WGS sequence"/>
</dbReference>
<evidence type="ECO:0000313" key="4">
    <source>
        <dbReference type="Proteomes" id="UP000398321"/>
    </source>
</evidence>
<dbReference type="GO" id="GO:0008168">
    <property type="term" value="F:methyltransferase activity"/>
    <property type="evidence" value="ECO:0007669"/>
    <property type="project" value="UniProtKB-KW"/>
</dbReference>
<keyword evidence="1" id="KW-0489">Methyltransferase</keyword>
<comment type="caution">
    <text evidence="1">The sequence shown here is derived from an EMBL/GenBank/DDBJ whole genome shotgun (WGS) entry which is preliminary data.</text>
</comment>
<evidence type="ECO:0000313" key="2">
    <source>
        <dbReference type="EMBL" id="ECB9512544.1"/>
    </source>
</evidence>
<feature type="non-terminal residue" evidence="1">
    <location>
        <position position="120"/>
    </location>
</feature>
<evidence type="ECO:0000313" key="1">
    <source>
        <dbReference type="EMBL" id="EAD5774426.1"/>
    </source>
</evidence>